<dbReference type="Proteomes" id="UP000823486">
    <property type="component" value="Unassembled WGS sequence"/>
</dbReference>
<keyword evidence="1" id="KW-0812">Transmembrane</keyword>
<dbReference type="InterPro" id="IPR009845">
    <property type="entry name" value="DUF1405"/>
</dbReference>
<keyword evidence="3" id="KW-1185">Reference proteome</keyword>
<sequence>MAFVYSILANKSFLWMLLIINIFGTVYGYYWYGYQLAETTAIFLPFVPDSPTATLFFVIALIGLILRRNTGLFEALALMTLFKYGIWAVAMNLLTLIVNGELHWTGYMLMASHAAMALQGLLYAPFFRIKKWHFAAAAIWTLHNEMIDYVYYQMPNYGDLMRYIQEIGYFTFWLSMASIAAAYYTAYRSSRMTYKL</sequence>
<feature type="transmembrane region" description="Helical" evidence="1">
    <location>
        <begin position="134"/>
        <end position="152"/>
    </location>
</feature>
<dbReference type="EMBL" id="JAFBFI010000007">
    <property type="protein sequence ID" value="MBM7692630.1"/>
    <property type="molecule type" value="Genomic_DNA"/>
</dbReference>
<reference evidence="2 3" key="1">
    <citation type="submission" date="2021-01" db="EMBL/GenBank/DDBJ databases">
        <title>Genomic Encyclopedia of Type Strains, Phase IV (KMG-IV): sequencing the most valuable type-strain genomes for metagenomic binning, comparative biology and taxonomic classification.</title>
        <authorList>
            <person name="Goeker M."/>
        </authorList>
    </citation>
    <scope>NUCLEOTIDE SEQUENCE [LARGE SCALE GENOMIC DNA]</scope>
    <source>
        <strain evidence="2 3">DSM 105482</strain>
    </source>
</reference>
<protein>
    <submittedName>
        <fullName evidence="2">Membrane protein YpjA</fullName>
    </submittedName>
</protein>
<evidence type="ECO:0000256" key="1">
    <source>
        <dbReference type="SAM" id="Phobius"/>
    </source>
</evidence>
<feature type="transmembrane region" description="Helical" evidence="1">
    <location>
        <begin position="104"/>
        <end position="127"/>
    </location>
</feature>
<evidence type="ECO:0000313" key="2">
    <source>
        <dbReference type="EMBL" id="MBM7692630.1"/>
    </source>
</evidence>
<keyword evidence="1" id="KW-0472">Membrane</keyword>
<feature type="transmembrane region" description="Helical" evidence="1">
    <location>
        <begin position="167"/>
        <end position="186"/>
    </location>
</feature>
<keyword evidence="1" id="KW-1133">Transmembrane helix</keyword>
<evidence type="ECO:0000313" key="3">
    <source>
        <dbReference type="Proteomes" id="UP000823486"/>
    </source>
</evidence>
<feature type="transmembrane region" description="Helical" evidence="1">
    <location>
        <begin position="42"/>
        <end position="66"/>
    </location>
</feature>
<proteinExistence type="predicted"/>
<accession>A0ABS2QHJ4</accession>
<comment type="caution">
    <text evidence="2">The sequence shown here is derived from an EMBL/GenBank/DDBJ whole genome shotgun (WGS) entry which is preliminary data.</text>
</comment>
<gene>
    <name evidence="2" type="ORF">JOC77_002060</name>
</gene>
<organism evidence="2 3">
    <name type="scientific">Peribacillus deserti</name>
    <dbReference type="NCBI Taxonomy" id="673318"/>
    <lineage>
        <taxon>Bacteria</taxon>
        <taxon>Bacillati</taxon>
        <taxon>Bacillota</taxon>
        <taxon>Bacilli</taxon>
        <taxon>Bacillales</taxon>
        <taxon>Bacillaceae</taxon>
        <taxon>Peribacillus</taxon>
    </lineage>
</organism>
<dbReference type="PANTHER" id="PTHR40042:SF1">
    <property type="entry name" value="DUF1405 DOMAIN-CONTAINING PROTEIN"/>
    <property type="match status" value="1"/>
</dbReference>
<dbReference type="Pfam" id="PF07187">
    <property type="entry name" value="DUF1405"/>
    <property type="match status" value="1"/>
</dbReference>
<name>A0ABS2QHJ4_9BACI</name>
<dbReference type="RefSeq" id="WP_204542473.1">
    <property type="nucleotide sequence ID" value="NZ_JAFBFI010000007.1"/>
</dbReference>
<feature type="transmembrane region" description="Helical" evidence="1">
    <location>
        <begin position="12"/>
        <end position="30"/>
    </location>
</feature>
<feature type="transmembrane region" description="Helical" evidence="1">
    <location>
        <begin position="78"/>
        <end position="98"/>
    </location>
</feature>
<dbReference type="PANTHER" id="PTHR40042">
    <property type="entry name" value="HYPOTHETICAL MEMBRANE SPANNING PROTEIN"/>
    <property type="match status" value="1"/>
</dbReference>